<name>A0A1I6PNF6_9RHOB</name>
<evidence type="ECO:0000313" key="2">
    <source>
        <dbReference type="Proteomes" id="UP000199392"/>
    </source>
</evidence>
<protein>
    <submittedName>
        <fullName evidence="1">Uncharacterized protein</fullName>
    </submittedName>
</protein>
<accession>A0A1I6PNF6</accession>
<keyword evidence="2" id="KW-1185">Reference proteome</keyword>
<dbReference type="EMBL" id="FOZW01000001">
    <property type="protein sequence ID" value="SFS41757.1"/>
    <property type="molecule type" value="Genomic_DNA"/>
</dbReference>
<dbReference type="AlphaFoldDB" id="A0A1I6PNF6"/>
<dbReference type="RefSeq" id="WP_092421727.1">
    <property type="nucleotide sequence ID" value="NZ_FNCL01000002.1"/>
</dbReference>
<organism evidence="1 2">
    <name type="scientific">Alloyangia pacifica</name>
    <dbReference type="NCBI Taxonomy" id="311180"/>
    <lineage>
        <taxon>Bacteria</taxon>
        <taxon>Pseudomonadati</taxon>
        <taxon>Pseudomonadota</taxon>
        <taxon>Alphaproteobacteria</taxon>
        <taxon>Rhodobacterales</taxon>
        <taxon>Roseobacteraceae</taxon>
        <taxon>Alloyangia</taxon>
    </lineage>
</organism>
<reference evidence="2" key="1">
    <citation type="submission" date="2016-10" db="EMBL/GenBank/DDBJ databases">
        <authorList>
            <person name="Varghese N."/>
            <person name="Submissions S."/>
        </authorList>
    </citation>
    <scope>NUCLEOTIDE SEQUENCE [LARGE SCALE GENOMIC DNA]</scope>
    <source>
        <strain evidence="2">DSM 26894</strain>
    </source>
</reference>
<gene>
    <name evidence="1" type="ORF">SAMN04488050_101664</name>
</gene>
<dbReference type="Proteomes" id="UP000199392">
    <property type="component" value="Unassembled WGS sequence"/>
</dbReference>
<dbReference type="STRING" id="311180.SAMN04488050_101664"/>
<evidence type="ECO:0000313" key="1">
    <source>
        <dbReference type="EMBL" id="SFS41757.1"/>
    </source>
</evidence>
<proteinExistence type="predicted"/>
<sequence>MIISDLQRRIDALQPSVPYKIKLKLARDRTPLVELLDEDGFVIARQVAEDYLDRQEAVQ</sequence>